<evidence type="ECO:0000256" key="7">
    <source>
        <dbReference type="RuleBase" id="RU364145"/>
    </source>
</evidence>
<dbReference type="HOGENOM" id="CLU_1635333_0_0_1"/>
<keyword evidence="6 7" id="KW-0539">Nucleus</keyword>
<feature type="compositionally biased region" description="Polar residues" evidence="8">
    <location>
        <begin position="1"/>
        <end position="22"/>
    </location>
</feature>
<dbReference type="Proteomes" id="UP000019384">
    <property type="component" value="Unassembled WGS sequence"/>
</dbReference>
<dbReference type="OrthoDB" id="4092914at2759"/>
<reference evidence="9" key="1">
    <citation type="submission" date="2013-12" db="EMBL/GenBank/DDBJ databases">
        <authorList>
            <person name="Genoscope - CEA"/>
        </authorList>
    </citation>
    <scope>NUCLEOTIDE SEQUENCE</scope>
    <source>
        <strain evidence="9">CBS 1993</strain>
    </source>
</reference>
<protein>
    <recommendedName>
        <fullName evidence="7">Mediator of RNA polymerase II transcription subunit 9</fullName>
    </recommendedName>
    <alternativeName>
        <fullName evidence="7">Mediator complex subunit 9</fullName>
    </alternativeName>
</protein>
<dbReference type="GO" id="GO:0003712">
    <property type="term" value="F:transcription coregulator activity"/>
    <property type="evidence" value="ECO:0007669"/>
    <property type="project" value="InterPro"/>
</dbReference>
<comment type="function">
    <text evidence="7">Component of the Mediator complex, a coactivator involved in the regulated transcription of nearly all RNA polymerase II-dependent genes. Mediator functions as a bridge to convey information from gene-specific regulatory proteins to the basal RNA polymerase II transcription machinery. Mediator is recruited to promoters by direct interactions with regulatory proteins and serves as a scaffold for the assembly of a functional preinitiation complex with RNA polymerase II and the general transcription factors.</text>
</comment>
<evidence type="ECO:0000256" key="3">
    <source>
        <dbReference type="ARBA" id="ARBA00023015"/>
    </source>
</evidence>
<evidence type="ECO:0000256" key="5">
    <source>
        <dbReference type="ARBA" id="ARBA00023163"/>
    </source>
</evidence>
<dbReference type="InterPro" id="IPR011425">
    <property type="entry name" value="Med9"/>
</dbReference>
<comment type="subcellular location">
    <subcellularLocation>
        <location evidence="1 7">Nucleus</location>
    </subcellularLocation>
</comment>
<comment type="subunit">
    <text evidence="7">Component of the Mediator complex.</text>
</comment>
<evidence type="ECO:0000313" key="9">
    <source>
        <dbReference type="EMBL" id="CDK27029.1"/>
    </source>
</evidence>
<organism evidence="9 10">
    <name type="scientific">Kuraishia capsulata CBS 1993</name>
    <dbReference type="NCBI Taxonomy" id="1382522"/>
    <lineage>
        <taxon>Eukaryota</taxon>
        <taxon>Fungi</taxon>
        <taxon>Dikarya</taxon>
        <taxon>Ascomycota</taxon>
        <taxon>Saccharomycotina</taxon>
        <taxon>Pichiomycetes</taxon>
        <taxon>Pichiales</taxon>
        <taxon>Pichiaceae</taxon>
        <taxon>Kuraishia</taxon>
    </lineage>
</organism>
<gene>
    <name evidence="7" type="primary">MED9</name>
    <name evidence="9" type="ORF">KUCA_T00003006001</name>
</gene>
<dbReference type="GO" id="GO:0016592">
    <property type="term" value="C:mediator complex"/>
    <property type="evidence" value="ECO:0007669"/>
    <property type="project" value="InterPro"/>
</dbReference>
<evidence type="ECO:0000256" key="6">
    <source>
        <dbReference type="ARBA" id="ARBA00023242"/>
    </source>
</evidence>
<dbReference type="EMBL" id="HG793127">
    <property type="protein sequence ID" value="CDK27029.1"/>
    <property type="molecule type" value="Genomic_DNA"/>
</dbReference>
<evidence type="ECO:0000256" key="4">
    <source>
        <dbReference type="ARBA" id="ARBA00023159"/>
    </source>
</evidence>
<keyword evidence="5 7" id="KW-0804">Transcription</keyword>
<feature type="region of interest" description="Disordered" evidence="8">
    <location>
        <begin position="1"/>
        <end position="59"/>
    </location>
</feature>
<evidence type="ECO:0000256" key="1">
    <source>
        <dbReference type="ARBA" id="ARBA00004123"/>
    </source>
</evidence>
<dbReference type="GO" id="GO:0006357">
    <property type="term" value="P:regulation of transcription by RNA polymerase II"/>
    <property type="evidence" value="ECO:0007669"/>
    <property type="project" value="InterPro"/>
</dbReference>
<sequence length="158" mass="17436">MSGLSKSPTPISHTVASASVSGTPRLGTPRLGSPVVSGNGETEEANSVNPEESEVDQMQLEQKTLDELKSIELLPLLLDLVEGLKIRRISPKDFDNAAGRIRVRVSRMRTLLNGIEGLDESHQSRLAKMKTMDDRISRKRVVLETFRDSVAERLDIES</sequence>
<comment type="similarity">
    <text evidence="2 7">Belongs to the Mediator complex subunit 9 family.</text>
</comment>
<dbReference type="AlphaFoldDB" id="W6MKJ3"/>
<evidence type="ECO:0000256" key="8">
    <source>
        <dbReference type="SAM" id="MobiDB-lite"/>
    </source>
</evidence>
<dbReference type="Pfam" id="PF07544">
    <property type="entry name" value="Med9"/>
    <property type="match status" value="1"/>
</dbReference>
<evidence type="ECO:0000256" key="2">
    <source>
        <dbReference type="ARBA" id="ARBA00008089"/>
    </source>
</evidence>
<evidence type="ECO:0000313" key="10">
    <source>
        <dbReference type="Proteomes" id="UP000019384"/>
    </source>
</evidence>
<accession>W6MKJ3</accession>
<name>W6MKJ3_9ASCO</name>
<proteinExistence type="inferred from homology"/>
<keyword evidence="3 7" id="KW-0805">Transcription regulation</keyword>
<keyword evidence="10" id="KW-1185">Reference proteome</keyword>
<keyword evidence="4 7" id="KW-0010">Activator</keyword>
<reference evidence="9" key="2">
    <citation type="submission" date="2014-02" db="EMBL/GenBank/DDBJ databases">
        <title>Complete DNA sequence of /Kuraishia capsulata/ illustrates novel genomic features among budding yeasts (/Saccharomycotina/).</title>
        <authorList>
            <person name="Morales L."/>
            <person name="Noel B."/>
            <person name="Porcel B."/>
            <person name="Marcet-Houben M."/>
            <person name="Hullo M-F."/>
            <person name="Sacerdot C."/>
            <person name="Tekaia F."/>
            <person name="Leh-Louis V."/>
            <person name="Despons L."/>
            <person name="Khanna V."/>
            <person name="Aury J-M."/>
            <person name="Barbe V."/>
            <person name="Couloux A."/>
            <person name="Labadie K."/>
            <person name="Pelletier E."/>
            <person name="Souciet J-L."/>
            <person name="Boekhout T."/>
            <person name="Gabaldon T."/>
            <person name="Wincker P."/>
            <person name="Dujon B."/>
        </authorList>
    </citation>
    <scope>NUCLEOTIDE SEQUENCE</scope>
    <source>
        <strain evidence="9">CBS 1993</strain>
    </source>
</reference>